<dbReference type="EMBL" id="UEGW01000001">
    <property type="protein sequence ID" value="SRX95464.1"/>
    <property type="molecule type" value="Genomic_DNA"/>
</dbReference>
<sequence>MSYLTTDPGILSAAAGSLAGIGDGMIAQSAAAAGPTGAVVPPAADMVSALMASQFVAHSQAYQQVAAQAAAVHQQLVATLQASAASYANAEAANASATG</sequence>
<name>A0A1E3TFA3_MYCSH</name>
<dbReference type="SUPFAM" id="SSF140459">
    <property type="entry name" value="PE/PPE dimer-like"/>
    <property type="match status" value="1"/>
</dbReference>
<feature type="domain" description="PE" evidence="1">
    <location>
        <begin position="4"/>
        <end position="94"/>
    </location>
</feature>
<evidence type="ECO:0000313" key="3">
    <source>
        <dbReference type="Proteomes" id="UP000252015"/>
    </source>
</evidence>
<dbReference type="Proteomes" id="UP000252015">
    <property type="component" value="Unassembled WGS sequence"/>
</dbReference>
<evidence type="ECO:0000313" key="2">
    <source>
        <dbReference type="EMBL" id="SRX95464.1"/>
    </source>
</evidence>
<dbReference type="Pfam" id="PF00934">
    <property type="entry name" value="PE"/>
    <property type="match status" value="1"/>
</dbReference>
<dbReference type="InterPro" id="IPR038332">
    <property type="entry name" value="PPE_sf"/>
</dbReference>
<proteinExistence type="predicted"/>
<dbReference type="Gene3D" id="1.10.287.850">
    <property type="entry name" value="HP0062-like domain"/>
    <property type="match status" value="1"/>
</dbReference>
<gene>
    <name evidence="2" type="ORF">MSP7336_03733</name>
</gene>
<dbReference type="STRING" id="29313.BHQ16_13000"/>
<dbReference type="AlphaFoldDB" id="A0A1E3TFA3"/>
<accession>A0A1E3TFA3</accession>
<dbReference type="InterPro" id="IPR000084">
    <property type="entry name" value="PE-PGRS_N"/>
</dbReference>
<evidence type="ECO:0000259" key="1">
    <source>
        <dbReference type="Pfam" id="PF00934"/>
    </source>
</evidence>
<dbReference type="RefSeq" id="WP_069396472.1">
    <property type="nucleotide sequence ID" value="NZ_JACKUN010000016.1"/>
</dbReference>
<protein>
    <submittedName>
        <fullName evidence="2">PE-PGRS family protein, triacylglycerol lipase LipY (Esterase/lipase) (Triglyceride lipase) (Tributyrase) [Mycobacterium tuberculosis H37Rv]</fullName>
    </submittedName>
</protein>
<keyword evidence="3" id="KW-1185">Reference proteome</keyword>
<organism evidence="2 3">
    <name type="scientific">Mycobacterium shimoidei</name>
    <dbReference type="NCBI Taxonomy" id="29313"/>
    <lineage>
        <taxon>Bacteria</taxon>
        <taxon>Bacillati</taxon>
        <taxon>Actinomycetota</taxon>
        <taxon>Actinomycetes</taxon>
        <taxon>Mycobacteriales</taxon>
        <taxon>Mycobacteriaceae</taxon>
        <taxon>Mycobacterium</taxon>
    </lineage>
</organism>
<reference evidence="2 3" key="1">
    <citation type="submission" date="2018-05" db="EMBL/GenBank/DDBJ databases">
        <authorList>
            <consortium name="IHU Genomes"/>
        </authorList>
    </citation>
    <scope>NUCLEOTIDE SEQUENCE [LARGE SCALE GENOMIC DNA]</scope>
    <source>
        <strain evidence="2 3">P7336</strain>
    </source>
</reference>